<dbReference type="EMBL" id="JAKOGI010000038">
    <property type="protein sequence ID" value="KAJ8447493.1"/>
    <property type="molecule type" value="Genomic_DNA"/>
</dbReference>
<dbReference type="InterPro" id="IPR018490">
    <property type="entry name" value="cNMP-bd_dom_sf"/>
</dbReference>
<proteinExistence type="predicted"/>
<dbReference type="Pfam" id="PF04488">
    <property type="entry name" value="Gly_transf_sug"/>
    <property type="match status" value="1"/>
</dbReference>
<dbReference type="PANTHER" id="PTHR46781:SF2">
    <property type="entry name" value="ALPHA 1,4-GLYCOSYLTRANSFERASE FAMILY PROTEIN"/>
    <property type="match status" value="1"/>
</dbReference>
<organism evidence="2 3">
    <name type="scientific">Carnegiea gigantea</name>
    <dbReference type="NCBI Taxonomy" id="171969"/>
    <lineage>
        <taxon>Eukaryota</taxon>
        <taxon>Viridiplantae</taxon>
        <taxon>Streptophyta</taxon>
        <taxon>Embryophyta</taxon>
        <taxon>Tracheophyta</taxon>
        <taxon>Spermatophyta</taxon>
        <taxon>Magnoliopsida</taxon>
        <taxon>eudicotyledons</taxon>
        <taxon>Gunneridae</taxon>
        <taxon>Pentapetalae</taxon>
        <taxon>Caryophyllales</taxon>
        <taxon>Cactineae</taxon>
        <taxon>Cactaceae</taxon>
        <taxon>Cactoideae</taxon>
        <taxon>Echinocereeae</taxon>
        <taxon>Carnegiea</taxon>
    </lineage>
</organism>
<evidence type="ECO:0000313" key="3">
    <source>
        <dbReference type="Proteomes" id="UP001153076"/>
    </source>
</evidence>
<dbReference type="AlphaFoldDB" id="A0A9Q1QLW8"/>
<dbReference type="InterPro" id="IPR044789">
    <property type="entry name" value="Put_A1-4-GlycosylTfrase_plant"/>
</dbReference>
<dbReference type="OrthoDB" id="409543at2759"/>
<dbReference type="InterPro" id="IPR007652">
    <property type="entry name" value="A1-4-GlycosylTfrase_dom"/>
</dbReference>
<name>A0A9Q1QLW8_9CARY</name>
<dbReference type="Proteomes" id="UP001153076">
    <property type="component" value="Unassembled WGS sequence"/>
</dbReference>
<dbReference type="Gene3D" id="3.90.550.20">
    <property type="match status" value="1"/>
</dbReference>
<accession>A0A9Q1QLW8</accession>
<keyword evidence="3" id="KW-1185">Reference proteome</keyword>
<sequence length="782" mass="89262">MMKAKCSSIPTSFALVFLVSSVFAISFLSFLYLQPQHRDIHGLKRVKSPGLYKNLEEEDDDEGDVLRSPPENLSTEERIVWFQERLLRFRALESTPRTRQFHQRIKEFLGKTDHGHQNNTAKCEVRFFMTWISPANQFGPRELLSLESVFKSHPKGCVVIVSRTMDSRLGRKILAPLLDRGFQVCPIAPDFSLLFNNTPAQAWLDGLKEGKVDPGTIPITQNLSNLLRLVILYKYGGIYLDLDVIILKDISSLRNSIGTQSVNAITKAWRTLNNAVLIFDKGHPLLLKFMEEFASHFNGNLWGYNGPLLVSRVARRVANDPRFEFSILSPKAFYPVDWLRIHRLFKKPKSKAQIRRATEKALQLAEQSYGVHLWNKFSRNLGIEEGSIMGSLISQNFSNCVSGFLFSCVWGRTAGLRPLEHCTKVDLAAALPFPQVYFWGILPKIKGILISEDKTALRFITLTQFLLRLVLAYPLSTQIAEATGVISRKAWVTVAYNLLFIMLSSHPACWISLCSQNSTTCDYEFFDCGMIPGEDRNAWIQSSNITTNCQPSANDYQFGKYSGLIDPLLLQQHSDTSSSVQYGGVSKMYEIVFSMIEQKLMVLCFAHSIICSFNLSYTQHTCAKSCYKYLYRGELVSMMVVTLSLINYALYFHSATVRLDERTVHRNDTELWMLHRQLTQDLRECIRDYERNNWVTTRGVDKEGLLKEFPSDLRRQIKRHLCLGLVRRISHIVTPLYLCSPFSYKNTHLETGILDVNSNVVRSIQTVFLTTHAVAIFATSIR</sequence>
<dbReference type="SUPFAM" id="SSF53448">
    <property type="entry name" value="Nucleotide-diphospho-sugar transferases"/>
    <property type="match status" value="1"/>
</dbReference>
<gene>
    <name evidence="2" type="ORF">Cgig2_019487</name>
</gene>
<dbReference type="PANTHER" id="PTHR46781">
    <property type="entry name" value="ALPHA 1,4-GLYCOSYLTRANSFERASE FAMILY PROTEIN"/>
    <property type="match status" value="1"/>
</dbReference>
<evidence type="ECO:0000313" key="2">
    <source>
        <dbReference type="EMBL" id="KAJ8447493.1"/>
    </source>
</evidence>
<feature type="domain" description="Alpha 1,4-glycosyltransferase" evidence="1">
    <location>
        <begin position="279"/>
        <end position="396"/>
    </location>
</feature>
<comment type="caution">
    <text evidence="2">The sequence shown here is derived from an EMBL/GenBank/DDBJ whole genome shotgun (WGS) entry which is preliminary data.</text>
</comment>
<dbReference type="InterPro" id="IPR029044">
    <property type="entry name" value="Nucleotide-diphossugar_trans"/>
</dbReference>
<reference evidence="2" key="1">
    <citation type="submission" date="2022-04" db="EMBL/GenBank/DDBJ databases">
        <title>Carnegiea gigantea Genome sequencing and assembly v2.</title>
        <authorList>
            <person name="Copetti D."/>
            <person name="Sanderson M.J."/>
            <person name="Burquez A."/>
            <person name="Wojciechowski M.F."/>
        </authorList>
    </citation>
    <scope>NUCLEOTIDE SEQUENCE</scope>
    <source>
        <strain evidence="2">SGP5-SGP5p</strain>
        <tissue evidence="2">Aerial part</tissue>
    </source>
</reference>
<evidence type="ECO:0000259" key="1">
    <source>
        <dbReference type="Pfam" id="PF04572"/>
    </source>
</evidence>
<dbReference type="Gene3D" id="1.10.287.630">
    <property type="entry name" value="Helix hairpin bin"/>
    <property type="match status" value="1"/>
</dbReference>
<protein>
    <recommendedName>
        <fullName evidence="1">Alpha 1,4-glycosyltransferase domain-containing protein</fullName>
    </recommendedName>
</protein>
<dbReference type="Pfam" id="PF04572">
    <property type="entry name" value="Gb3_synth"/>
    <property type="match status" value="1"/>
</dbReference>
<dbReference type="InterPro" id="IPR007577">
    <property type="entry name" value="GlycoTrfase_DXD_sugar-bd_CS"/>
</dbReference>
<dbReference type="SUPFAM" id="SSF51206">
    <property type="entry name" value="cAMP-binding domain-like"/>
    <property type="match status" value="1"/>
</dbReference>